<dbReference type="KEGG" id="kal:KALB_8264"/>
<reference evidence="1 2" key="1">
    <citation type="journal article" date="2014" name="BMC Genomics">
        <title>Complete genome sequence of producer of the glycopeptide antibiotic Aculeximycin Kutzneria albida DSM 43870T, a representative of minor genus of Pseudonocardiaceae.</title>
        <authorList>
            <person name="Rebets Y."/>
            <person name="Tokovenko B."/>
            <person name="Lushchyk I."/>
            <person name="Ruckert C."/>
            <person name="Zaburannyi N."/>
            <person name="Bechthold A."/>
            <person name="Kalinowski J."/>
            <person name="Luzhetskyy A."/>
        </authorList>
    </citation>
    <scope>NUCLEOTIDE SEQUENCE [LARGE SCALE GENOMIC DNA]</scope>
    <source>
        <strain evidence="1">DSM 43870</strain>
    </source>
</reference>
<dbReference type="AlphaFoldDB" id="W5WLK1"/>
<accession>W5WLK1</accession>
<keyword evidence="2" id="KW-1185">Reference proteome</keyword>
<dbReference type="HOGENOM" id="CLU_1728975_0_0_11"/>
<name>W5WLK1_9PSEU</name>
<dbReference type="Proteomes" id="UP000019225">
    <property type="component" value="Chromosome"/>
</dbReference>
<evidence type="ECO:0000313" key="1">
    <source>
        <dbReference type="EMBL" id="AHI01621.1"/>
    </source>
</evidence>
<sequence length="151" mass="16369">MKTSIQLRGEEQVGDRIYAVEVRADAEESVIVDIAGELTDGTVIAEGGLVLPVGDLMTAGRLLEQTLRGLSVMQGNGKALAKSRSAPANAGRPWTEEQDAELARLWTEGGAAIPELALQFARSRWSIRARLIHLGLDPEREYATDTEITNE</sequence>
<dbReference type="EMBL" id="CP007155">
    <property type="protein sequence ID" value="AHI01621.1"/>
    <property type="molecule type" value="Genomic_DNA"/>
</dbReference>
<dbReference type="OrthoDB" id="7596694at2"/>
<gene>
    <name evidence="1" type="ORF">KALB_8264</name>
</gene>
<dbReference type="STRING" id="1449976.KALB_8264"/>
<proteinExistence type="predicted"/>
<organism evidence="1 2">
    <name type="scientific">Kutzneria albida DSM 43870</name>
    <dbReference type="NCBI Taxonomy" id="1449976"/>
    <lineage>
        <taxon>Bacteria</taxon>
        <taxon>Bacillati</taxon>
        <taxon>Actinomycetota</taxon>
        <taxon>Actinomycetes</taxon>
        <taxon>Pseudonocardiales</taxon>
        <taxon>Pseudonocardiaceae</taxon>
        <taxon>Kutzneria</taxon>
    </lineage>
</organism>
<dbReference type="eggNOG" id="ENOG5034252">
    <property type="taxonomic scope" value="Bacteria"/>
</dbReference>
<protein>
    <submittedName>
        <fullName evidence="1">Uncharacterized protein</fullName>
    </submittedName>
</protein>
<evidence type="ECO:0000313" key="2">
    <source>
        <dbReference type="Proteomes" id="UP000019225"/>
    </source>
</evidence>
<dbReference type="RefSeq" id="WP_148309841.1">
    <property type="nucleotide sequence ID" value="NZ_CP007155.1"/>
</dbReference>